<dbReference type="GO" id="GO:0003700">
    <property type="term" value="F:DNA-binding transcription factor activity"/>
    <property type="evidence" value="ECO:0007669"/>
    <property type="project" value="InterPro"/>
</dbReference>
<dbReference type="AlphaFoldDB" id="A0A5D2KI12"/>
<dbReference type="EMBL" id="CM017628">
    <property type="protein sequence ID" value="TYH66758.1"/>
    <property type="molecule type" value="Genomic_DNA"/>
</dbReference>
<dbReference type="GO" id="GO:0005634">
    <property type="term" value="C:nucleus"/>
    <property type="evidence" value="ECO:0007669"/>
    <property type="project" value="InterPro"/>
</dbReference>
<evidence type="ECO:0000259" key="1">
    <source>
        <dbReference type="Pfam" id="PF01486"/>
    </source>
</evidence>
<accession>A0A5D2KI12</accession>
<proteinExistence type="predicted"/>
<dbReference type="Proteomes" id="UP000322667">
    <property type="component" value="Chromosome D06"/>
</dbReference>
<feature type="domain" description="K-box" evidence="1">
    <location>
        <begin position="36"/>
        <end position="80"/>
    </location>
</feature>
<dbReference type="InterPro" id="IPR002487">
    <property type="entry name" value="TF_Kbox"/>
</dbReference>
<sequence length="138" mass="15752">MEAPKTIRHEIKGVQNDALRFGLHGVKSDLVGFYPLQSAYENLLGEDLGLLNSKELEQLEHQLEPSLKHVRSTKTGQAMASALNVVQTSHSYGDLMLLMKAAELQQERPWSYMVEMARIESIYREVEFLLAVTRYCRD</sequence>
<protein>
    <recommendedName>
        <fullName evidence="1">K-box domain-containing protein</fullName>
    </recommendedName>
</protein>
<keyword evidence="3" id="KW-1185">Reference proteome</keyword>
<gene>
    <name evidence="2" type="ORF">ES332_D06G145200v1</name>
</gene>
<name>A0A5D2KI12_GOSTO</name>
<evidence type="ECO:0000313" key="3">
    <source>
        <dbReference type="Proteomes" id="UP000322667"/>
    </source>
</evidence>
<organism evidence="2 3">
    <name type="scientific">Gossypium tomentosum</name>
    <name type="common">Hawaiian cotton</name>
    <name type="synonym">Gossypium sandvicense</name>
    <dbReference type="NCBI Taxonomy" id="34277"/>
    <lineage>
        <taxon>Eukaryota</taxon>
        <taxon>Viridiplantae</taxon>
        <taxon>Streptophyta</taxon>
        <taxon>Embryophyta</taxon>
        <taxon>Tracheophyta</taxon>
        <taxon>Spermatophyta</taxon>
        <taxon>Magnoliopsida</taxon>
        <taxon>eudicotyledons</taxon>
        <taxon>Gunneridae</taxon>
        <taxon>Pentapetalae</taxon>
        <taxon>rosids</taxon>
        <taxon>malvids</taxon>
        <taxon>Malvales</taxon>
        <taxon>Malvaceae</taxon>
        <taxon>Malvoideae</taxon>
        <taxon>Gossypium</taxon>
    </lineage>
</organism>
<dbReference type="Pfam" id="PF01486">
    <property type="entry name" value="K-box"/>
    <property type="match status" value="1"/>
</dbReference>
<evidence type="ECO:0000313" key="2">
    <source>
        <dbReference type="EMBL" id="TYH66758.1"/>
    </source>
</evidence>
<reference evidence="2 3" key="1">
    <citation type="submission" date="2019-07" db="EMBL/GenBank/DDBJ databases">
        <title>WGS assembly of Gossypium tomentosum.</title>
        <authorList>
            <person name="Chen Z.J."/>
            <person name="Sreedasyam A."/>
            <person name="Ando A."/>
            <person name="Song Q."/>
            <person name="De L."/>
            <person name="Hulse-Kemp A."/>
            <person name="Ding M."/>
            <person name="Ye W."/>
            <person name="Kirkbride R."/>
            <person name="Jenkins J."/>
            <person name="Plott C."/>
            <person name="Lovell J."/>
            <person name="Lin Y.-M."/>
            <person name="Vaughn R."/>
            <person name="Liu B."/>
            <person name="Li W."/>
            <person name="Simpson S."/>
            <person name="Scheffler B."/>
            <person name="Saski C."/>
            <person name="Grover C."/>
            <person name="Hu G."/>
            <person name="Conover J."/>
            <person name="Carlson J."/>
            <person name="Shu S."/>
            <person name="Boston L."/>
            <person name="Williams M."/>
            <person name="Peterson D."/>
            <person name="Mcgee K."/>
            <person name="Jones D."/>
            <person name="Wendel J."/>
            <person name="Stelly D."/>
            <person name="Grimwood J."/>
            <person name="Schmutz J."/>
        </authorList>
    </citation>
    <scope>NUCLEOTIDE SEQUENCE [LARGE SCALE GENOMIC DNA]</scope>
    <source>
        <strain evidence="2">7179.01</strain>
    </source>
</reference>